<name>A0A9W7ERK0_9STRA</name>
<accession>A0A9W7ERK0</accession>
<sequence>MGKPGKPTRVRAINPQRLNKFIDGSAARAQHSISVAPMLDAPRPPASYDPSISWDGLSVDPRPFSRFDARPMQSAKTSHPVGMAGNRVVELDPVNDGSVFTLPVGEDKVRPIPPTAAQIDTTVRGGVDGYDTVVLDEPSFNNFHLHIPQTRPAKTPSALIRGGPQADQTLLTPAERKEIMVFEHKQKAAHKLIAKADGARNRLHSLMATKHHTGVTGVDSVRNLNSAVYGSLGQTIQSKLSKKAASSLARTAALTRLASAEERLGYNPFHHNTTVLPPSSTKVFQTKNNSAKPQLDTHSRLFVDAGIPINPSRTQKLRNETLGGKDFNITNGTLITNIPCTVPFRNNKMQSHPSQATMQRGRNMQGFLDLSQVTRCTSPFLPP</sequence>
<gene>
    <name evidence="1" type="ORF">TrST_g12951</name>
</gene>
<dbReference type="AlphaFoldDB" id="A0A9W7ERK0"/>
<keyword evidence="2" id="KW-1185">Reference proteome</keyword>
<comment type="caution">
    <text evidence="1">The sequence shown here is derived from an EMBL/GenBank/DDBJ whole genome shotgun (WGS) entry which is preliminary data.</text>
</comment>
<evidence type="ECO:0000313" key="1">
    <source>
        <dbReference type="EMBL" id="GMH90229.1"/>
    </source>
</evidence>
<organism evidence="1 2">
    <name type="scientific">Triparma strigata</name>
    <dbReference type="NCBI Taxonomy" id="1606541"/>
    <lineage>
        <taxon>Eukaryota</taxon>
        <taxon>Sar</taxon>
        <taxon>Stramenopiles</taxon>
        <taxon>Ochrophyta</taxon>
        <taxon>Bolidophyceae</taxon>
        <taxon>Parmales</taxon>
        <taxon>Triparmaceae</taxon>
        <taxon>Triparma</taxon>
    </lineage>
</organism>
<proteinExistence type="predicted"/>
<dbReference type="OrthoDB" id="417983at2759"/>
<reference evidence="2" key="1">
    <citation type="journal article" date="2023" name="Commun. Biol.">
        <title>Genome analysis of Parmales, the sister group of diatoms, reveals the evolutionary specialization of diatoms from phago-mixotrophs to photoautotrophs.</title>
        <authorList>
            <person name="Ban H."/>
            <person name="Sato S."/>
            <person name="Yoshikawa S."/>
            <person name="Yamada K."/>
            <person name="Nakamura Y."/>
            <person name="Ichinomiya M."/>
            <person name="Sato N."/>
            <person name="Blanc-Mathieu R."/>
            <person name="Endo H."/>
            <person name="Kuwata A."/>
            <person name="Ogata H."/>
        </authorList>
    </citation>
    <scope>NUCLEOTIDE SEQUENCE [LARGE SCALE GENOMIC DNA]</scope>
    <source>
        <strain evidence="2">NIES 3701</strain>
    </source>
</reference>
<protein>
    <submittedName>
        <fullName evidence="1">Uncharacterized protein</fullName>
    </submittedName>
</protein>
<evidence type="ECO:0000313" key="2">
    <source>
        <dbReference type="Proteomes" id="UP001165085"/>
    </source>
</evidence>
<dbReference type="EMBL" id="BRXY01000368">
    <property type="protein sequence ID" value="GMH90229.1"/>
    <property type="molecule type" value="Genomic_DNA"/>
</dbReference>
<dbReference type="Proteomes" id="UP001165085">
    <property type="component" value="Unassembled WGS sequence"/>
</dbReference>